<dbReference type="Gene3D" id="1.10.10.10">
    <property type="entry name" value="Winged helix-like DNA-binding domain superfamily/Winged helix DNA-binding domain"/>
    <property type="match status" value="1"/>
</dbReference>
<evidence type="ECO:0000256" key="4">
    <source>
        <dbReference type="ARBA" id="ARBA00023163"/>
    </source>
</evidence>
<dbReference type="Proteomes" id="UP000295565">
    <property type="component" value="Unassembled WGS sequence"/>
</dbReference>
<dbReference type="NCBIfam" id="NF009326">
    <property type="entry name" value="PRK12681.1"/>
    <property type="match status" value="1"/>
</dbReference>
<dbReference type="CDD" id="cd08413">
    <property type="entry name" value="PBP2_CysB_like"/>
    <property type="match status" value="1"/>
</dbReference>
<dbReference type="PANTHER" id="PTHR30126:SF6">
    <property type="entry name" value="HTH-TYPE TRANSCRIPTIONAL REGULATOR CYSB-RELATED"/>
    <property type="match status" value="1"/>
</dbReference>
<keyword evidence="7" id="KW-1185">Reference proteome</keyword>
<dbReference type="InterPro" id="IPR036390">
    <property type="entry name" value="WH_DNA-bd_sf"/>
</dbReference>
<dbReference type="PROSITE" id="PS50931">
    <property type="entry name" value="HTH_LYSR"/>
    <property type="match status" value="1"/>
</dbReference>
<evidence type="ECO:0000259" key="5">
    <source>
        <dbReference type="PROSITE" id="PS50931"/>
    </source>
</evidence>
<organism evidence="6 7">
    <name type="scientific">Celerinatantimonas diazotrophica</name>
    <dbReference type="NCBI Taxonomy" id="412034"/>
    <lineage>
        <taxon>Bacteria</taxon>
        <taxon>Pseudomonadati</taxon>
        <taxon>Pseudomonadota</taxon>
        <taxon>Gammaproteobacteria</taxon>
        <taxon>Celerinatantimonadaceae</taxon>
        <taxon>Celerinatantimonas</taxon>
    </lineage>
</organism>
<accession>A0A4R1J820</accession>
<dbReference type="GO" id="GO:0000976">
    <property type="term" value="F:transcription cis-regulatory region binding"/>
    <property type="evidence" value="ECO:0007669"/>
    <property type="project" value="TreeGrafter"/>
</dbReference>
<dbReference type="GO" id="GO:0003700">
    <property type="term" value="F:DNA-binding transcription factor activity"/>
    <property type="evidence" value="ECO:0007669"/>
    <property type="project" value="InterPro"/>
</dbReference>
<dbReference type="OrthoDB" id="5297026at2"/>
<dbReference type="Gene3D" id="3.40.190.10">
    <property type="entry name" value="Periplasmic binding protein-like II"/>
    <property type="match status" value="2"/>
</dbReference>
<keyword evidence="4" id="KW-0804">Transcription</keyword>
<dbReference type="SUPFAM" id="SSF46785">
    <property type="entry name" value="Winged helix' DNA-binding domain"/>
    <property type="match status" value="1"/>
</dbReference>
<dbReference type="NCBIfam" id="NF009327">
    <property type="entry name" value="PRK12684.1"/>
    <property type="match status" value="1"/>
</dbReference>
<protein>
    <submittedName>
        <fullName evidence="6">LysR family cys regulon transcriptional activator</fullName>
    </submittedName>
</protein>
<dbReference type="Pfam" id="PF03466">
    <property type="entry name" value="LysR_substrate"/>
    <property type="match status" value="1"/>
</dbReference>
<dbReference type="InterPro" id="IPR037423">
    <property type="entry name" value="CysB_PBP2"/>
</dbReference>
<gene>
    <name evidence="6" type="ORF">EV690_3419</name>
</gene>
<evidence type="ECO:0000313" key="7">
    <source>
        <dbReference type="Proteomes" id="UP000295565"/>
    </source>
</evidence>
<reference evidence="6 7" key="1">
    <citation type="submission" date="2019-03" db="EMBL/GenBank/DDBJ databases">
        <title>Genomic Encyclopedia of Type Strains, Phase IV (KMG-IV): sequencing the most valuable type-strain genomes for metagenomic binning, comparative biology and taxonomic classification.</title>
        <authorList>
            <person name="Goeker M."/>
        </authorList>
    </citation>
    <scope>NUCLEOTIDE SEQUENCE [LARGE SCALE GENOMIC DNA]</scope>
    <source>
        <strain evidence="6 7">DSM 18577</strain>
    </source>
</reference>
<evidence type="ECO:0000256" key="3">
    <source>
        <dbReference type="ARBA" id="ARBA00023125"/>
    </source>
</evidence>
<evidence type="ECO:0000313" key="6">
    <source>
        <dbReference type="EMBL" id="TCK46473.1"/>
    </source>
</evidence>
<comment type="caution">
    <text evidence="6">The sequence shown here is derived from an EMBL/GenBank/DDBJ whole genome shotgun (WGS) entry which is preliminary data.</text>
</comment>
<sequence length="328" mass="36671">MKLQQLRYIVEVLNHDLNVSATAESLYTSQPGISKQIRTLEDELGIQIFERSGKHLTRVTSAGNEIIRISSEILAKVESIKAVASQHTHPDQGTLNISTTHTQARYALPEAIRGFIQRYPNVLLNMHQGTPSQIADAVAKGTADFAIATEAMYIFSDLITLPCYHWNRSILVKAEHPLAKKHLRGELVTIEDVARYSLVTYIFGFTGKSELDHAFNDAGLKPKIVFTATDADVIKTYVRVGIGIGVLASMAIDSEQDKDLVAIDASHIFRASTTNICFRKGTFLRSYMYDFIERFAPHLTRNLVDKAVQTKSQEEIDELFADIELPVY</sequence>
<dbReference type="AlphaFoldDB" id="A0A4R1J820"/>
<comment type="similarity">
    <text evidence="1">Belongs to the LysR transcriptional regulatory family.</text>
</comment>
<dbReference type="InterPro" id="IPR000847">
    <property type="entry name" value="LysR_HTH_N"/>
</dbReference>
<dbReference type="Pfam" id="PF00126">
    <property type="entry name" value="HTH_1"/>
    <property type="match status" value="1"/>
</dbReference>
<dbReference type="SUPFAM" id="SSF53850">
    <property type="entry name" value="Periplasmic binding protein-like II"/>
    <property type="match status" value="1"/>
</dbReference>
<keyword evidence="3" id="KW-0238">DNA-binding</keyword>
<dbReference type="InterPro" id="IPR005119">
    <property type="entry name" value="LysR_subst-bd"/>
</dbReference>
<name>A0A4R1J820_9GAMM</name>
<dbReference type="InterPro" id="IPR036388">
    <property type="entry name" value="WH-like_DNA-bd_sf"/>
</dbReference>
<dbReference type="FunFam" id="1.10.10.10:FF:000021">
    <property type="entry name" value="HTH-type transcriptional regulator CysB"/>
    <property type="match status" value="1"/>
</dbReference>
<dbReference type="PANTHER" id="PTHR30126">
    <property type="entry name" value="HTH-TYPE TRANSCRIPTIONAL REGULATOR"/>
    <property type="match status" value="1"/>
</dbReference>
<keyword evidence="2" id="KW-0805">Transcription regulation</keyword>
<proteinExistence type="inferred from homology"/>
<dbReference type="PRINTS" id="PR00039">
    <property type="entry name" value="HTHLYSR"/>
</dbReference>
<dbReference type="RefSeq" id="WP_131914165.1">
    <property type="nucleotide sequence ID" value="NZ_OU594967.1"/>
</dbReference>
<evidence type="ECO:0000256" key="1">
    <source>
        <dbReference type="ARBA" id="ARBA00009437"/>
    </source>
</evidence>
<evidence type="ECO:0000256" key="2">
    <source>
        <dbReference type="ARBA" id="ARBA00023015"/>
    </source>
</evidence>
<feature type="domain" description="HTH lysR-type" evidence="5">
    <location>
        <begin position="1"/>
        <end position="57"/>
    </location>
</feature>
<dbReference type="EMBL" id="SMGD01000018">
    <property type="protein sequence ID" value="TCK46473.1"/>
    <property type="molecule type" value="Genomic_DNA"/>
</dbReference>
<dbReference type="GO" id="GO:0019344">
    <property type="term" value="P:cysteine biosynthetic process"/>
    <property type="evidence" value="ECO:0007669"/>
    <property type="project" value="TreeGrafter"/>
</dbReference>